<dbReference type="Pfam" id="PF00400">
    <property type="entry name" value="WD40"/>
    <property type="match status" value="1"/>
</dbReference>
<dbReference type="PANTHER" id="PTHR43991">
    <property type="entry name" value="WD REPEAT PROTEIN (AFU_ORTHOLOGUE AFUA_8G05640)-RELATED"/>
    <property type="match status" value="1"/>
</dbReference>
<keyword evidence="1" id="KW-0853">WD repeat</keyword>
<evidence type="ECO:0000256" key="1">
    <source>
        <dbReference type="PROSITE-ProRule" id="PRU00221"/>
    </source>
</evidence>
<proteinExistence type="predicted"/>
<feature type="compositionally biased region" description="Polar residues" evidence="2">
    <location>
        <begin position="855"/>
        <end position="875"/>
    </location>
</feature>
<keyword evidence="5" id="KW-1185">Reference proteome</keyword>
<evidence type="ECO:0000256" key="2">
    <source>
        <dbReference type="SAM" id="MobiDB-lite"/>
    </source>
</evidence>
<dbReference type="OrthoDB" id="20669at2759"/>
<dbReference type="AlphaFoldDB" id="A0A9W8EFY1"/>
<feature type="region of interest" description="Disordered" evidence="2">
    <location>
        <begin position="936"/>
        <end position="956"/>
    </location>
</feature>
<dbReference type="Pfam" id="PF10313">
    <property type="entry name" value="DUF2415"/>
    <property type="match status" value="1"/>
</dbReference>
<comment type="caution">
    <text evidence="4">The sequence shown here is derived from an EMBL/GenBank/DDBJ whole genome shotgun (WGS) entry which is preliminary data.</text>
</comment>
<dbReference type="InterPro" id="IPR015943">
    <property type="entry name" value="WD40/YVTN_repeat-like_dom_sf"/>
</dbReference>
<dbReference type="PROSITE" id="PS50082">
    <property type="entry name" value="WD_REPEATS_2"/>
    <property type="match status" value="1"/>
</dbReference>
<dbReference type="InterPro" id="IPR019417">
    <property type="entry name" value="DUF2415"/>
</dbReference>
<protein>
    <recommendedName>
        <fullName evidence="3">DUF2415 domain-containing protein</fullName>
    </recommendedName>
</protein>
<evidence type="ECO:0000259" key="3">
    <source>
        <dbReference type="Pfam" id="PF10313"/>
    </source>
</evidence>
<feature type="compositionally biased region" description="Polar residues" evidence="2">
    <location>
        <begin position="884"/>
        <end position="899"/>
    </location>
</feature>
<feature type="compositionally biased region" description="Basic and acidic residues" evidence="2">
    <location>
        <begin position="938"/>
        <end position="947"/>
    </location>
</feature>
<evidence type="ECO:0000313" key="4">
    <source>
        <dbReference type="EMBL" id="KAJ1984807.1"/>
    </source>
</evidence>
<feature type="compositionally biased region" description="Polar residues" evidence="2">
    <location>
        <begin position="1007"/>
        <end position="1016"/>
    </location>
</feature>
<dbReference type="PANTHER" id="PTHR43991:SF12">
    <property type="entry name" value="WD REPEAT PROTEIN (AFU_ORTHOLOGUE AFUA_8G05640)"/>
    <property type="match status" value="1"/>
</dbReference>
<organism evidence="4 5">
    <name type="scientific">Dimargaris verticillata</name>
    <dbReference type="NCBI Taxonomy" id="2761393"/>
    <lineage>
        <taxon>Eukaryota</taxon>
        <taxon>Fungi</taxon>
        <taxon>Fungi incertae sedis</taxon>
        <taxon>Zoopagomycota</taxon>
        <taxon>Kickxellomycotina</taxon>
        <taxon>Dimargaritomycetes</taxon>
        <taxon>Dimargaritales</taxon>
        <taxon>Dimargaritaceae</taxon>
        <taxon>Dimargaris</taxon>
    </lineage>
</organism>
<dbReference type="InterPro" id="IPR036322">
    <property type="entry name" value="WD40_repeat_dom_sf"/>
</dbReference>
<feature type="repeat" description="WD" evidence="1">
    <location>
        <begin position="305"/>
        <end position="346"/>
    </location>
</feature>
<dbReference type="InterPro" id="IPR001680">
    <property type="entry name" value="WD40_rpt"/>
</dbReference>
<name>A0A9W8EFY1_9FUNG</name>
<feature type="compositionally biased region" description="Low complexity" evidence="2">
    <location>
        <begin position="815"/>
        <end position="832"/>
    </location>
</feature>
<feature type="region of interest" description="Disordered" evidence="2">
    <location>
        <begin position="426"/>
        <end position="446"/>
    </location>
</feature>
<reference evidence="4" key="1">
    <citation type="submission" date="2022-07" db="EMBL/GenBank/DDBJ databases">
        <title>Phylogenomic reconstructions and comparative analyses of Kickxellomycotina fungi.</title>
        <authorList>
            <person name="Reynolds N.K."/>
            <person name="Stajich J.E."/>
            <person name="Barry K."/>
            <person name="Grigoriev I.V."/>
            <person name="Crous P."/>
            <person name="Smith M.E."/>
        </authorList>
    </citation>
    <scope>NUCLEOTIDE SEQUENCE</scope>
    <source>
        <strain evidence="4">RSA 567</strain>
    </source>
</reference>
<dbReference type="Gene3D" id="2.130.10.10">
    <property type="entry name" value="YVTN repeat-like/Quinoprotein amine dehydrogenase"/>
    <property type="match status" value="1"/>
</dbReference>
<feature type="domain" description="DUF2415" evidence="3">
    <location>
        <begin position="353"/>
        <end position="390"/>
    </location>
</feature>
<dbReference type="SUPFAM" id="SSF50978">
    <property type="entry name" value="WD40 repeat-like"/>
    <property type="match status" value="1"/>
</dbReference>
<dbReference type="Proteomes" id="UP001151582">
    <property type="component" value="Unassembled WGS sequence"/>
</dbReference>
<sequence length="1060" mass="115221">MDPTEPPAIYPGTNLRLLSGLYIACDMDSRIDQSRQEVTKDDYRRGRCDFQGIKFNEASHESFLSTASSALTASSLTNIGRDRYRELRRRHYNNYRNTKDTLQTLQDQLTEVTPGHQFYRFEYASLQPTEKCYIAHFQLRNLLCATGRNDVFYVHEGGVRQWSPSARQSRPVLSLKSERTVQMMSTLAARNDLLFTGGIRGDYALRNLTTGATHQGILTNLPNGILNYADIVETAAGPPCLFVSSNDQHIRVLDPITTQVMATYKFPFSVNGAAVSPDGKMLATVGDTCETILLDPATGRPQSVLVGHLDYSFACTWSPDGRYLVTGNQDRTARIYDIRNPKYSLHVLSGHMGSVRTLKFSPDGRYLAMAESADHVHLVDVCQDFRRSQVFDFFGDVGGVAFTPDAESLFIGVRDYQHGSPLLQFQQHHHRQLPPVPRGTSANSGGPLSLSDNVLNYFISPTSLQRLIASPHADDQINSLLLLSGSTPDALPSYNVPLPNNEHATETAPSNQLLSLTTGMRSLLHSSDGVGNGPRPSTFHSHSNPHNHTEACLVCAWDSDASMALPPTVPPKRSFFSFPFIDTRSDQGSAEVPDEPLLHQMTVTPGSESSAMPLGDGDNEDSSLWHRVTSTIQSRARALGISLPDPEQYEWFFDSMAMHDDDIYQYALSSPELDAISSPVTNQFIMETPVEPTRVDQIAALDLSSSEENALLPTGAGMGVDSAHAMAVTGPRPTPIPVDTNASVAGPPSASAAAATSPYSFISLPLDYNPFASFDPYDHIRNFNERSLNLIPFELRSTILELFPFYYGTSHTSADPDATATATPDTAHTLATSSTSENHDAGPTITPSEPPLFSPTHQASGTNANTHTLYSPTESRSAEKDSEPQASPTVATPGPSTAQIADPEEFVSHDDASAYGDDAGTGATATIPTRLGIAIPTDRGHRQHDPTSLRNISPIHPMSATPEQLLLPHLPGEAQSWSAPRSMAAKPLTHGRRGLFGRNDRLGDSAGPSSSTSLPQSMPDDARDGAAGLAGSPPPNSNSLRFSLRPMRRRPVPVYDLSFL</sequence>
<accession>A0A9W8EFY1</accession>
<evidence type="ECO:0000313" key="5">
    <source>
        <dbReference type="Proteomes" id="UP001151582"/>
    </source>
</evidence>
<feature type="region of interest" description="Disordered" evidence="2">
    <location>
        <begin position="815"/>
        <end position="900"/>
    </location>
</feature>
<dbReference type="PROSITE" id="PS50294">
    <property type="entry name" value="WD_REPEATS_REGION"/>
    <property type="match status" value="1"/>
</dbReference>
<dbReference type="SMART" id="SM00320">
    <property type="entry name" value="WD40"/>
    <property type="match status" value="3"/>
</dbReference>
<feature type="region of interest" description="Disordered" evidence="2">
    <location>
        <begin position="974"/>
        <end position="1044"/>
    </location>
</feature>
<dbReference type="EMBL" id="JANBQB010000010">
    <property type="protein sequence ID" value="KAJ1984807.1"/>
    <property type="molecule type" value="Genomic_DNA"/>
</dbReference>
<gene>
    <name evidence="4" type="ORF">H4R34_000427</name>
</gene>